<dbReference type="Pfam" id="PF01494">
    <property type="entry name" value="FAD_binding_3"/>
    <property type="match status" value="1"/>
</dbReference>
<dbReference type="InterPro" id="IPR050631">
    <property type="entry name" value="PheA/TfdB_FAD_monoxygenase"/>
</dbReference>
<dbReference type="EMBL" id="CP061282">
    <property type="protein sequence ID" value="QNS09238.1"/>
    <property type="molecule type" value="Genomic_DNA"/>
</dbReference>
<proteinExistence type="predicted"/>
<keyword evidence="1" id="KW-0560">Oxidoreductase</keyword>
<dbReference type="PRINTS" id="PR00420">
    <property type="entry name" value="RNGMNOXGNASE"/>
</dbReference>
<feature type="domain" description="FAD-binding" evidence="3">
    <location>
        <begin position="7"/>
        <end position="352"/>
    </location>
</feature>
<dbReference type="KEGG" id="sxn:IAG42_36405"/>
<evidence type="ECO:0000313" key="5">
    <source>
        <dbReference type="Proteomes" id="UP000516428"/>
    </source>
</evidence>
<dbReference type="GO" id="GO:0071949">
    <property type="term" value="F:FAD binding"/>
    <property type="evidence" value="ECO:0007669"/>
    <property type="project" value="InterPro"/>
</dbReference>
<evidence type="ECO:0000313" key="4">
    <source>
        <dbReference type="EMBL" id="QNS09238.1"/>
    </source>
</evidence>
<dbReference type="AlphaFoldDB" id="A0A7H1BKI3"/>
<keyword evidence="5" id="KW-1185">Reference proteome</keyword>
<evidence type="ECO:0000259" key="3">
    <source>
        <dbReference type="Pfam" id="PF01494"/>
    </source>
</evidence>
<accession>A0A7H1BKI3</accession>
<geneLocation type="plasmid" evidence="4 5">
    <name>unnamed1</name>
</geneLocation>
<keyword evidence="4" id="KW-0503">Monooxygenase</keyword>
<gene>
    <name evidence="4" type="ORF">IAG42_36405</name>
</gene>
<dbReference type="PANTHER" id="PTHR43476:SF5">
    <property type="entry name" value="FAD-DEPENDENT MONOOXYGENASE"/>
    <property type="match status" value="1"/>
</dbReference>
<organism evidence="4 5">
    <name type="scientific">Streptomyces xanthii</name>
    <dbReference type="NCBI Taxonomy" id="2768069"/>
    <lineage>
        <taxon>Bacteria</taxon>
        <taxon>Bacillati</taxon>
        <taxon>Actinomycetota</taxon>
        <taxon>Actinomycetes</taxon>
        <taxon>Kitasatosporales</taxon>
        <taxon>Streptomycetaceae</taxon>
        <taxon>Streptomyces</taxon>
    </lineage>
</organism>
<evidence type="ECO:0000256" key="1">
    <source>
        <dbReference type="ARBA" id="ARBA00023002"/>
    </source>
</evidence>
<keyword evidence="4" id="KW-0614">Plasmid</keyword>
<dbReference type="SUPFAM" id="SSF51905">
    <property type="entry name" value="FAD/NAD(P)-binding domain"/>
    <property type="match status" value="1"/>
</dbReference>
<dbReference type="RefSeq" id="WP_188341893.1">
    <property type="nucleotide sequence ID" value="NZ_CP061282.1"/>
</dbReference>
<feature type="region of interest" description="Disordered" evidence="2">
    <location>
        <begin position="409"/>
        <end position="441"/>
    </location>
</feature>
<dbReference type="Gene3D" id="3.50.50.60">
    <property type="entry name" value="FAD/NAD(P)-binding domain"/>
    <property type="match status" value="2"/>
</dbReference>
<sequence length="441" mass="47433">MTRAQNTDVCVVGAGPAGLALSLMLLRSGVAVTLLEKSRSFARDFHGEILQPGGQRILDELGVLDAARSRGDRALRGFQVLERDRLLLDIDYTRLDAPYGRLLALPQRHLLETLLAACRTQPGFTYRDGHRLSTLTEEDGRRTGAVAKGPDGRPLTVRARVVVGADGRFSRTRALAGIDAGRTETFDQDLVWCSVPAPGRTTRHVRVHRAEGTAVLVHDTHPDRIRIGWTLPHRSWPAVAERGIGAVKDRLAAAVPEFADLVTEHLTGLSDLKLLDVFAARAPRWSRDGLVLLGDSAHTHGPLGAQGVNLALQDAAALHPVLVEALRAGDTSHARLARFQELRAPAADAVTRAQRLQAKAFFGTAGRAATLARAAAAHLVTRTPIGARITAKVAYGAAPVHVRTDLFTHPEPVPTGTGAADPARHASRAVHARKVHDDHRS</sequence>
<dbReference type="GO" id="GO:0004497">
    <property type="term" value="F:monooxygenase activity"/>
    <property type="evidence" value="ECO:0007669"/>
    <property type="project" value="UniProtKB-KW"/>
</dbReference>
<dbReference type="Proteomes" id="UP000516428">
    <property type="component" value="Plasmid unnamed1"/>
</dbReference>
<name>A0A7H1BKI3_9ACTN</name>
<evidence type="ECO:0000256" key="2">
    <source>
        <dbReference type="SAM" id="MobiDB-lite"/>
    </source>
</evidence>
<protein>
    <submittedName>
        <fullName evidence="4">FAD-dependent monooxygenase</fullName>
    </submittedName>
</protein>
<dbReference type="PANTHER" id="PTHR43476">
    <property type="entry name" value="3-(3-HYDROXY-PHENYL)PROPIONATE/3-HYDROXYCINNAMIC ACID HYDROXYLASE"/>
    <property type="match status" value="1"/>
</dbReference>
<dbReference type="InterPro" id="IPR002938">
    <property type="entry name" value="FAD-bd"/>
</dbReference>
<feature type="compositionally biased region" description="Basic residues" evidence="2">
    <location>
        <begin position="425"/>
        <end position="434"/>
    </location>
</feature>
<dbReference type="InterPro" id="IPR036188">
    <property type="entry name" value="FAD/NAD-bd_sf"/>
</dbReference>
<reference evidence="4 5" key="1">
    <citation type="submission" date="2020-09" db="EMBL/GenBank/DDBJ databases">
        <title>A novel species.</title>
        <authorList>
            <person name="Gao J."/>
        </authorList>
    </citation>
    <scope>NUCLEOTIDE SEQUENCE [LARGE SCALE GENOMIC DNA]</scope>
    <source>
        <strain evidence="4 5">CRXT-Y-14</strain>
        <plasmid evidence="4 5">unnamed1</plasmid>
    </source>
</reference>